<evidence type="ECO:0000313" key="3">
    <source>
        <dbReference type="EMBL" id="CAB3743170.1"/>
    </source>
</evidence>
<reference evidence="3 4" key="1">
    <citation type="submission" date="2020-04" db="EMBL/GenBank/DDBJ databases">
        <authorList>
            <person name="De Canck E."/>
        </authorList>
    </citation>
    <scope>NUCLEOTIDE SEQUENCE [LARGE SCALE GENOMIC DNA]</scope>
    <source>
        <strain evidence="3 4">LMG 3458</strain>
    </source>
</reference>
<accession>A0A6S7C833</accession>
<dbReference type="AlphaFoldDB" id="A0A6S7C833"/>
<organism evidence="3 4">
    <name type="scientific">Achromobacter deleyi</name>
    <dbReference type="NCBI Taxonomy" id="1353891"/>
    <lineage>
        <taxon>Bacteria</taxon>
        <taxon>Pseudomonadati</taxon>
        <taxon>Pseudomonadota</taxon>
        <taxon>Betaproteobacteria</taxon>
        <taxon>Burkholderiales</taxon>
        <taxon>Alcaligenaceae</taxon>
        <taxon>Achromobacter</taxon>
    </lineage>
</organism>
<dbReference type="Proteomes" id="UP000494111">
    <property type="component" value="Unassembled WGS sequence"/>
</dbReference>
<evidence type="ECO:0000256" key="1">
    <source>
        <dbReference type="ARBA" id="ARBA00023002"/>
    </source>
</evidence>
<dbReference type="GO" id="GO:0016491">
    <property type="term" value="F:oxidoreductase activity"/>
    <property type="evidence" value="ECO:0007669"/>
    <property type="project" value="UniProtKB-KW"/>
</dbReference>
<evidence type="ECO:0000259" key="2">
    <source>
        <dbReference type="Pfam" id="PF00248"/>
    </source>
</evidence>
<dbReference type="PRINTS" id="PR00069">
    <property type="entry name" value="ALDKETRDTASE"/>
</dbReference>
<gene>
    <name evidence="3" type="primary">yhdN_2</name>
    <name evidence="3" type="ORF">LMG3458_06075</name>
</gene>
<name>A0A6S7C833_9BURK</name>
<dbReference type="SUPFAM" id="SSF51430">
    <property type="entry name" value="NAD(P)-linked oxidoreductase"/>
    <property type="match status" value="1"/>
</dbReference>
<keyword evidence="1 3" id="KW-0560">Oxidoreductase</keyword>
<dbReference type="PANTHER" id="PTHR43364:SF4">
    <property type="entry name" value="NAD(P)-LINKED OXIDOREDUCTASE SUPERFAMILY PROTEIN"/>
    <property type="match status" value="1"/>
</dbReference>
<dbReference type="InterPro" id="IPR023210">
    <property type="entry name" value="NADP_OxRdtase_dom"/>
</dbReference>
<dbReference type="EC" id="1.1.1.-" evidence="3"/>
<dbReference type="CDD" id="cd19148">
    <property type="entry name" value="AKR_AKR11B1"/>
    <property type="match status" value="1"/>
</dbReference>
<dbReference type="Gene3D" id="3.20.20.100">
    <property type="entry name" value="NADP-dependent oxidoreductase domain"/>
    <property type="match status" value="1"/>
</dbReference>
<protein>
    <submittedName>
        <fullName evidence="3">Aldo-keto reductase YhdN</fullName>
        <ecNumber evidence="3">1.1.1.-</ecNumber>
    </submittedName>
</protein>
<evidence type="ECO:0000313" key="4">
    <source>
        <dbReference type="Proteomes" id="UP000494111"/>
    </source>
</evidence>
<dbReference type="InterPro" id="IPR036812">
    <property type="entry name" value="NAD(P)_OxRdtase_dom_sf"/>
</dbReference>
<feature type="domain" description="NADP-dependent oxidoreductase" evidence="2">
    <location>
        <begin position="17"/>
        <end position="309"/>
    </location>
</feature>
<dbReference type="FunFam" id="3.20.20.100:FF:000004">
    <property type="entry name" value="Oxidoreductase, aldo/keto reductase"/>
    <property type="match status" value="1"/>
</dbReference>
<dbReference type="Pfam" id="PF00248">
    <property type="entry name" value="Aldo_ket_red"/>
    <property type="match status" value="1"/>
</dbReference>
<sequence length="328" mass="36607">MLVETMRIEGIPAPVSRIGLGTWAIGGWMWGGADDAASVATLRGAIERGINLIDTAPVYGFGHAEEMVGQALQGIRDQAVIATKAGLEWAGEGVRRNSSPARIRREVEDSLRRLRTDRIDLYQIHWPDPRVPIEDTARTLQDLQREGKILAVGVSNYSPEQMDEFRAVLPLASVQPPYNLFERAIEADVLPYAREHKLAVLAYGALCRGLLSGRMTVDTTFGSDDLRSNDPKFRRPRFDQYVRATKELEAFARIRHDKSVLALAIRWVLDSGPTIALWGARRPDQLNGVDDAFGWHLTDTEMAEINELLDKNILDPVGPEFMAPRARD</sequence>
<dbReference type="InterPro" id="IPR050523">
    <property type="entry name" value="AKR_Detox_Biosynth"/>
</dbReference>
<dbReference type="GO" id="GO:0005829">
    <property type="term" value="C:cytosol"/>
    <property type="evidence" value="ECO:0007669"/>
    <property type="project" value="TreeGrafter"/>
</dbReference>
<dbReference type="EMBL" id="CADIJO010000044">
    <property type="protein sequence ID" value="CAB3743170.1"/>
    <property type="molecule type" value="Genomic_DNA"/>
</dbReference>
<proteinExistence type="predicted"/>
<dbReference type="PANTHER" id="PTHR43364">
    <property type="entry name" value="NADH-SPECIFIC METHYLGLYOXAL REDUCTASE-RELATED"/>
    <property type="match status" value="1"/>
</dbReference>
<dbReference type="InterPro" id="IPR020471">
    <property type="entry name" value="AKR"/>
</dbReference>